<evidence type="ECO:0000313" key="3">
    <source>
        <dbReference type="EMBL" id="OXA63057.1"/>
    </source>
</evidence>
<protein>
    <submittedName>
        <fullName evidence="3">Uncharacterized protein</fullName>
    </submittedName>
</protein>
<gene>
    <name evidence="3" type="ORF">Fcan01_00485</name>
</gene>
<feature type="region of interest" description="Disordered" evidence="1">
    <location>
        <begin position="55"/>
        <end position="141"/>
    </location>
</feature>
<name>A0A226F0U6_FOLCA</name>
<accession>A0A226F0U6</accession>
<keyword evidence="4" id="KW-1185">Reference proteome</keyword>
<proteinExistence type="predicted"/>
<feature type="chain" id="PRO_5012985617" evidence="2">
    <location>
        <begin position="21"/>
        <end position="141"/>
    </location>
</feature>
<evidence type="ECO:0000256" key="1">
    <source>
        <dbReference type="SAM" id="MobiDB-lite"/>
    </source>
</evidence>
<reference evidence="3 4" key="1">
    <citation type="submission" date="2015-12" db="EMBL/GenBank/DDBJ databases">
        <title>The genome of Folsomia candida.</title>
        <authorList>
            <person name="Faddeeva A."/>
            <person name="Derks M.F."/>
            <person name="Anvar Y."/>
            <person name="Smit S."/>
            <person name="Van Straalen N."/>
            <person name="Roelofs D."/>
        </authorList>
    </citation>
    <scope>NUCLEOTIDE SEQUENCE [LARGE SCALE GENOMIC DNA]</scope>
    <source>
        <strain evidence="3 4">VU population</strain>
        <tissue evidence="3">Whole body</tissue>
    </source>
</reference>
<organism evidence="3 4">
    <name type="scientific">Folsomia candida</name>
    <name type="common">Springtail</name>
    <dbReference type="NCBI Taxonomy" id="158441"/>
    <lineage>
        <taxon>Eukaryota</taxon>
        <taxon>Metazoa</taxon>
        <taxon>Ecdysozoa</taxon>
        <taxon>Arthropoda</taxon>
        <taxon>Hexapoda</taxon>
        <taxon>Collembola</taxon>
        <taxon>Entomobryomorpha</taxon>
        <taxon>Isotomoidea</taxon>
        <taxon>Isotomidae</taxon>
        <taxon>Proisotominae</taxon>
        <taxon>Folsomia</taxon>
    </lineage>
</organism>
<sequence>MAKYAIFAILLAIGVYWTNGSSIAAKSISTAVGDNLGKETLSLVKKKRQNFNEFATPIGSNKRKRNHETSAEISDDVGPVNHVPLVDADEPKRHHEHKAGAKRPRKNKYKRKKGPKNSHRKKHKPIGKHAQKSCASKKCWA</sequence>
<evidence type="ECO:0000313" key="4">
    <source>
        <dbReference type="Proteomes" id="UP000198287"/>
    </source>
</evidence>
<comment type="caution">
    <text evidence="3">The sequence shown here is derived from an EMBL/GenBank/DDBJ whole genome shotgun (WGS) entry which is preliminary data.</text>
</comment>
<feature type="signal peptide" evidence="2">
    <location>
        <begin position="1"/>
        <end position="20"/>
    </location>
</feature>
<keyword evidence="2" id="KW-0732">Signal</keyword>
<dbReference type="Proteomes" id="UP000198287">
    <property type="component" value="Unassembled WGS sequence"/>
</dbReference>
<dbReference type="EMBL" id="LNIX01000001">
    <property type="protein sequence ID" value="OXA63057.1"/>
    <property type="molecule type" value="Genomic_DNA"/>
</dbReference>
<dbReference type="AlphaFoldDB" id="A0A226F0U6"/>
<feature type="compositionally biased region" description="Basic residues" evidence="1">
    <location>
        <begin position="94"/>
        <end position="131"/>
    </location>
</feature>
<evidence type="ECO:0000256" key="2">
    <source>
        <dbReference type="SAM" id="SignalP"/>
    </source>
</evidence>